<evidence type="ECO:0000256" key="4">
    <source>
        <dbReference type="ARBA" id="ARBA00047942"/>
    </source>
</evidence>
<evidence type="ECO:0000256" key="3">
    <source>
        <dbReference type="ARBA" id="ARBA00022679"/>
    </source>
</evidence>
<reference evidence="6 7" key="1">
    <citation type="submission" date="2018-10" db="EMBL/GenBank/DDBJ databases">
        <title>Genomic Encyclopedia of Archaeal and Bacterial Type Strains, Phase II (KMG-II): from individual species to whole genera.</title>
        <authorList>
            <person name="Goeker M."/>
        </authorList>
    </citation>
    <scope>NUCLEOTIDE SEQUENCE [LARGE SCALE GENOMIC DNA]</scope>
    <source>
        <strain evidence="6 7">DSM 18602</strain>
    </source>
</reference>
<comment type="catalytic activity">
    <reaction evidence="4">
        <text>a 2'-deoxyadenosine in DNA + S-adenosyl-L-methionine = an N(6)-methyl-2'-deoxyadenosine in DNA + S-adenosyl-L-homocysteine + H(+)</text>
        <dbReference type="Rhea" id="RHEA:15197"/>
        <dbReference type="Rhea" id="RHEA-COMP:12418"/>
        <dbReference type="Rhea" id="RHEA-COMP:12419"/>
        <dbReference type="ChEBI" id="CHEBI:15378"/>
        <dbReference type="ChEBI" id="CHEBI:57856"/>
        <dbReference type="ChEBI" id="CHEBI:59789"/>
        <dbReference type="ChEBI" id="CHEBI:90615"/>
        <dbReference type="ChEBI" id="CHEBI:90616"/>
        <dbReference type="EC" id="2.1.1.72"/>
    </reaction>
</comment>
<gene>
    <name evidence="6" type="ORF">BDD43_1197</name>
</gene>
<sequence length="259" mass="30057">MEINYGIKTGFNEAFIIDADKRNELLINCPEADEIIRPILSGKDIKRYQINWDNKWIIFTRKGIDIDQYPSIKEYLNSYYEKLRPRNNNEPTGRKPGPYKWFEIQDNVAYYKDFEKPKIAWGNLALNGQFSLVDAGYYINAPSSFIATDETYLVGILNSRLADFYIKQLGVTRNGGYFEYKPMFVEQLPIPAIPKDIQMQLVLLIEKLSASPSLKKQIEEEIDDVVFSLYNITLEEKQLIYKDAFINKSISSEESLNIS</sequence>
<dbReference type="Pfam" id="PF12950">
    <property type="entry name" value="TaqI_C"/>
    <property type="match status" value="1"/>
</dbReference>
<comment type="caution">
    <text evidence="6">The sequence shown here is derived from an EMBL/GenBank/DDBJ whole genome shotgun (WGS) entry which is preliminary data.</text>
</comment>
<dbReference type="Proteomes" id="UP000268007">
    <property type="component" value="Unassembled WGS sequence"/>
</dbReference>
<keyword evidence="6" id="KW-0540">Nuclease</keyword>
<feature type="domain" description="TaqI-like C-terminal specificity" evidence="5">
    <location>
        <begin position="38"/>
        <end position="190"/>
    </location>
</feature>
<dbReference type="RefSeq" id="WP_211339658.1">
    <property type="nucleotide sequence ID" value="NZ_RBKU01000001.1"/>
</dbReference>
<keyword evidence="6" id="KW-0378">Hydrolase</keyword>
<evidence type="ECO:0000313" key="6">
    <source>
        <dbReference type="EMBL" id="RKR81054.1"/>
    </source>
</evidence>
<accession>A0A495IYC5</accession>
<dbReference type="GO" id="GO:0004519">
    <property type="term" value="F:endonuclease activity"/>
    <property type="evidence" value="ECO:0007669"/>
    <property type="project" value="UniProtKB-KW"/>
</dbReference>
<dbReference type="InterPro" id="IPR025931">
    <property type="entry name" value="TaqI_C"/>
</dbReference>
<name>A0A495IYC5_9SPHI</name>
<keyword evidence="2" id="KW-0489">Methyltransferase</keyword>
<evidence type="ECO:0000256" key="1">
    <source>
        <dbReference type="ARBA" id="ARBA00011900"/>
    </source>
</evidence>
<keyword evidence="3" id="KW-0808">Transferase</keyword>
<dbReference type="AlphaFoldDB" id="A0A495IYC5"/>
<evidence type="ECO:0000259" key="5">
    <source>
        <dbReference type="Pfam" id="PF12950"/>
    </source>
</evidence>
<dbReference type="EC" id="2.1.1.72" evidence="1"/>
<dbReference type="InterPro" id="IPR050953">
    <property type="entry name" value="N4_N6_ade-DNA_methylase"/>
</dbReference>
<evidence type="ECO:0000313" key="7">
    <source>
        <dbReference type="Proteomes" id="UP000268007"/>
    </source>
</evidence>
<proteinExistence type="predicted"/>
<dbReference type="GO" id="GO:0032259">
    <property type="term" value="P:methylation"/>
    <property type="evidence" value="ECO:0007669"/>
    <property type="project" value="UniProtKB-KW"/>
</dbReference>
<dbReference type="PANTHER" id="PTHR33841:SF1">
    <property type="entry name" value="DNA METHYLTRANSFERASE A"/>
    <property type="match status" value="1"/>
</dbReference>
<organism evidence="6 7">
    <name type="scientific">Mucilaginibacter gracilis</name>
    <dbReference type="NCBI Taxonomy" id="423350"/>
    <lineage>
        <taxon>Bacteria</taxon>
        <taxon>Pseudomonadati</taxon>
        <taxon>Bacteroidota</taxon>
        <taxon>Sphingobacteriia</taxon>
        <taxon>Sphingobacteriales</taxon>
        <taxon>Sphingobacteriaceae</taxon>
        <taxon>Mucilaginibacter</taxon>
    </lineage>
</organism>
<dbReference type="GO" id="GO:0009007">
    <property type="term" value="F:site-specific DNA-methyltransferase (adenine-specific) activity"/>
    <property type="evidence" value="ECO:0007669"/>
    <property type="project" value="UniProtKB-EC"/>
</dbReference>
<dbReference type="EMBL" id="RBKU01000001">
    <property type="protein sequence ID" value="RKR81054.1"/>
    <property type="molecule type" value="Genomic_DNA"/>
</dbReference>
<keyword evidence="6" id="KW-0255">Endonuclease</keyword>
<evidence type="ECO:0000256" key="2">
    <source>
        <dbReference type="ARBA" id="ARBA00022603"/>
    </source>
</evidence>
<keyword evidence="7" id="KW-1185">Reference proteome</keyword>
<protein>
    <recommendedName>
        <fullName evidence="1">site-specific DNA-methyltransferase (adenine-specific)</fullName>
        <ecNumber evidence="1">2.1.1.72</ecNumber>
    </recommendedName>
</protein>
<dbReference type="PANTHER" id="PTHR33841">
    <property type="entry name" value="DNA METHYLTRANSFERASE YEEA-RELATED"/>
    <property type="match status" value="1"/>
</dbReference>